<feature type="domain" description="Nudix hydrolase" evidence="3">
    <location>
        <begin position="19"/>
        <end position="150"/>
    </location>
</feature>
<dbReference type="PANTHER" id="PTHR43046:SF16">
    <property type="entry name" value="ADP-RIBOSE PYROPHOSPHATASE YJHB-RELATED"/>
    <property type="match status" value="1"/>
</dbReference>
<dbReference type="PROSITE" id="PS00893">
    <property type="entry name" value="NUDIX_BOX"/>
    <property type="match status" value="1"/>
</dbReference>
<comment type="caution">
    <text evidence="4">The sequence shown here is derived from an EMBL/GenBank/DDBJ whole genome shotgun (WGS) entry which is preliminary data.</text>
</comment>
<dbReference type="PANTHER" id="PTHR43046">
    <property type="entry name" value="GDP-MANNOSE MANNOSYL HYDROLASE"/>
    <property type="match status" value="1"/>
</dbReference>
<dbReference type="InterPro" id="IPR000086">
    <property type="entry name" value="NUDIX_hydrolase_dom"/>
</dbReference>
<organism evidence="4 5">
    <name type="scientific">Arthrobacter humicola</name>
    <dbReference type="NCBI Taxonomy" id="409291"/>
    <lineage>
        <taxon>Bacteria</taxon>
        <taxon>Bacillati</taxon>
        <taxon>Actinomycetota</taxon>
        <taxon>Actinomycetes</taxon>
        <taxon>Micrococcales</taxon>
        <taxon>Micrococcaceae</taxon>
        <taxon>Arthrobacter</taxon>
    </lineage>
</organism>
<dbReference type="Gene3D" id="3.90.79.10">
    <property type="entry name" value="Nucleoside Triphosphate Pyrophosphohydrolase"/>
    <property type="match status" value="1"/>
</dbReference>
<dbReference type="RefSeq" id="WP_344364171.1">
    <property type="nucleotide sequence ID" value="NZ_BAAAQB010000025.1"/>
</dbReference>
<comment type="cofactor">
    <cofactor evidence="1">
        <name>Mg(2+)</name>
        <dbReference type="ChEBI" id="CHEBI:18420"/>
    </cofactor>
</comment>
<dbReference type="InterPro" id="IPR015797">
    <property type="entry name" value="NUDIX_hydrolase-like_dom_sf"/>
</dbReference>
<evidence type="ECO:0000256" key="1">
    <source>
        <dbReference type="ARBA" id="ARBA00001946"/>
    </source>
</evidence>
<gene>
    <name evidence="4" type="ORF">GCM10009825_16350</name>
</gene>
<evidence type="ECO:0000313" key="5">
    <source>
        <dbReference type="Proteomes" id="UP001500102"/>
    </source>
</evidence>
<dbReference type="Proteomes" id="UP001500102">
    <property type="component" value="Unassembled WGS sequence"/>
</dbReference>
<dbReference type="SUPFAM" id="SSF55811">
    <property type="entry name" value="Nudix"/>
    <property type="match status" value="1"/>
</dbReference>
<keyword evidence="5" id="KW-1185">Reference proteome</keyword>
<accession>A0ABN2YWR4</accession>
<dbReference type="CDD" id="cd18879">
    <property type="entry name" value="NUDIX_Hydrolase"/>
    <property type="match status" value="1"/>
</dbReference>
<dbReference type="Pfam" id="PF00293">
    <property type="entry name" value="NUDIX"/>
    <property type="match status" value="1"/>
</dbReference>
<proteinExistence type="predicted"/>
<keyword evidence="2" id="KW-0378">Hydrolase</keyword>
<evidence type="ECO:0000313" key="4">
    <source>
        <dbReference type="EMBL" id="GAA2133383.1"/>
    </source>
</evidence>
<dbReference type="InterPro" id="IPR020084">
    <property type="entry name" value="NUDIX_hydrolase_CS"/>
</dbReference>
<protein>
    <submittedName>
        <fullName evidence="4">NUDIX domain-containing protein</fullName>
    </submittedName>
</protein>
<evidence type="ECO:0000256" key="2">
    <source>
        <dbReference type="ARBA" id="ARBA00022801"/>
    </source>
</evidence>
<reference evidence="4 5" key="1">
    <citation type="journal article" date="2019" name="Int. J. Syst. Evol. Microbiol.">
        <title>The Global Catalogue of Microorganisms (GCM) 10K type strain sequencing project: providing services to taxonomists for standard genome sequencing and annotation.</title>
        <authorList>
            <consortium name="The Broad Institute Genomics Platform"/>
            <consortium name="The Broad Institute Genome Sequencing Center for Infectious Disease"/>
            <person name="Wu L."/>
            <person name="Ma J."/>
        </authorList>
    </citation>
    <scope>NUCLEOTIDE SEQUENCE [LARGE SCALE GENOMIC DNA]</scope>
    <source>
        <strain evidence="4 5">JCM 15921</strain>
    </source>
</reference>
<evidence type="ECO:0000259" key="3">
    <source>
        <dbReference type="PROSITE" id="PS51462"/>
    </source>
</evidence>
<sequence length="156" mass="17417">MATPEFIMRLREKIGHEPLWLPGVRGVVFDDDGRVLLGRRADNGQWGLISGILEPGEEPAPGLLREILEETGVVAVVERLVSVDAVGPTRYPNGDVCHFLTLVFRCRFVSGEARVNDDESLDVGWFLPKDFPELMAGHLETIRRASDPAADVHYRR</sequence>
<dbReference type="EMBL" id="BAAAQB010000025">
    <property type="protein sequence ID" value="GAA2133383.1"/>
    <property type="molecule type" value="Genomic_DNA"/>
</dbReference>
<name>A0ABN2YWR4_9MICC</name>
<dbReference type="PROSITE" id="PS51462">
    <property type="entry name" value="NUDIX"/>
    <property type="match status" value="1"/>
</dbReference>